<feature type="signal peptide" evidence="6">
    <location>
        <begin position="1"/>
        <end position="21"/>
    </location>
</feature>
<evidence type="ECO:0000256" key="1">
    <source>
        <dbReference type="ARBA" id="ARBA00004613"/>
    </source>
</evidence>
<dbReference type="Pfam" id="PF05938">
    <property type="entry name" value="Self-incomp_S1"/>
    <property type="match status" value="1"/>
</dbReference>
<name>A0A5N5FA29_9ROSA</name>
<evidence type="ECO:0000313" key="8">
    <source>
        <dbReference type="Proteomes" id="UP000327157"/>
    </source>
</evidence>
<feature type="chain" id="PRO_5036454794" evidence="6">
    <location>
        <begin position="22"/>
        <end position="113"/>
    </location>
</feature>
<evidence type="ECO:0000256" key="5">
    <source>
        <dbReference type="ARBA" id="ARBA00022729"/>
    </source>
</evidence>
<sequence length="113" mass="12675">MNPVTGFFLLLLSLSICSLKADYRMTVFNDLAQNTTVNVHCQVAGVDPSTHSILFLHDFIWTVNINTTSVLSCDMSSGSLKGHFDIMLKGDATRCARNWCAWRVKQDACRFLK</sequence>
<evidence type="ECO:0000256" key="2">
    <source>
        <dbReference type="ARBA" id="ARBA00005581"/>
    </source>
</evidence>
<dbReference type="GO" id="GO:0060320">
    <property type="term" value="P:rejection of self pollen"/>
    <property type="evidence" value="ECO:0007669"/>
    <property type="project" value="UniProtKB-KW"/>
</dbReference>
<evidence type="ECO:0000256" key="6">
    <source>
        <dbReference type="SAM" id="SignalP"/>
    </source>
</evidence>
<keyword evidence="5 6" id="KW-0732">Signal</keyword>
<comment type="subcellular location">
    <subcellularLocation>
        <location evidence="1">Secreted</location>
    </subcellularLocation>
</comment>
<accession>A0A5N5FA29</accession>
<organism evidence="7 8">
    <name type="scientific">Pyrus ussuriensis x Pyrus communis</name>
    <dbReference type="NCBI Taxonomy" id="2448454"/>
    <lineage>
        <taxon>Eukaryota</taxon>
        <taxon>Viridiplantae</taxon>
        <taxon>Streptophyta</taxon>
        <taxon>Embryophyta</taxon>
        <taxon>Tracheophyta</taxon>
        <taxon>Spermatophyta</taxon>
        <taxon>Magnoliopsida</taxon>
        <taxon>eudicotyledons</taxon>
        <taxon>Gunneridae</taxon>
        <taxon>Pentapetalae</taxon>
        <taxon>rosids</taxon>
        <taxon>fabids</taxon>
        <taxon>Rosales</taxon>
        <taxon>Rosaceae</taxon>
        <taxon>Amygdaloideae</taxon>
        <taxon>Maleae</taxon>
        <taxon>Pyrus</taxon>
    </lineage>
</organism>
<dbReference type="Proteomes" id="UP000327157">
    <property type="component" value="Chromosome 13"/>
</dbReference>
<keyword evidence="3" id="KW-0713">Self-incompatibility</keyword>
<keyword evidence="4" id="KW-0964">Secreted</keyword>
<dbReference type="InterPro" id="IPR010264">
    <property type="entry name" value="Self-incomp_S1"/>
</dbReference>
<keyword evidence="8" id="KW-1185">Reference proteome</keyword>
<evidence type="ECO:0000256" key="4">
    <source>
        <dbReference type="ARBA" id="ARBA00022525"/>
    </source>
</evidence>
<protein>
    <submittedName>
        <fullName evidence="7">Uncharacterized protein</fullName>
    </submittedName>
</protein>
<proteinExistence type="inferred from homology"/>
<evidence type="ECO:0000256" key="3">
    <source>
        <dbReference type="ARBA" id="ARBA00022471"/>
    </source>
</evidence>
<reference evidence="7 8" key="3">
    <citation type="submission" date="2019-11" db="EMBL/GenBank/DDBJ databases">
        <title>A de novo genome assembly of a pear dwarfing rootstock.</title>
        <authorList>
            <person name="Wang F."/>
            <person name="Wang J."/>
            <person name="Li S."/>
            <person name="Zhang Y."/>
            <person name="Fang M."/>
            <person name="Ma L."/>
            <person name="Zhao Y."/>
            <person name="Jiang S."/>
        </authorList>
    </citation>
    <scope>NUCLEOTIDE SEQUENCE [LARGE SCALE GENOMIC DNA]</scope>
    <source>
        <strain evidence="7">S2</strain>
        <tissue evidence="7">Leaf</tissue>
    </source>
</reference>
<comment type="caution">
    <text evidence="7">The sequence shown here is derived from an EMBL/GenBank/DDBJ whole genome shotgun (WGS) entry which is preliminary data.</text>
</comment>
<dbReference type="EMBL" id="SMOL01000753">
    <property type="protein sequence ID" value="KAB2599936.1"/>
    <property type="molecule type" value="Genomic_DNA"/>
</dbReference>
<dbReference type="GO" id="GO:0005576">
    <property type="term" value="C:extracellular region"/>
    <property type="evidence" value="ECO:0007669"/>
    <property type="project" value="UniProtKB-SubCell"/>
</dbReference>
<reference evidence="8" key="2">
    <citation type="submission" date="2019-10" db="EMBL/GenBank/DDBJ databases">
        <title>A de novo genome assembly of a pear dwarfing rootstock.</title>
        <authorList>
            <person name="Wang F."/>
            <person name="Wang J."/>
            <person name="Li S."/>
            <person name="Zhang Y."/>
            <person name="Fang M."/>
            <person name="Ma L."/>
            <person name="Zhao Y."/>
            <person name="Jiang S."/>
        </authorList>
    </citation>
    <scope>NUCLEOTIDE SEQUENCE [LARGE SCALE GENOMIC DNA]</scope>
</reference>
<dbReference type="AlphaFoldDB" id="A0A5N5FA29"/>
<reference evidence="7 8" key="1">
    <citation type="submission" date="2019-09" db="EMBL/GenBank/DDBJ databases">
        <authorList>
            <person name="Ou C."/>
        </authorList>
    </citation>
    <scope>NUCLEOTIDE SEQUENCE [LARGE SCALE GENOMIC DNA]</scope>
    <source>
        <strain evidence="7">S2</strain>
        <tissue evidence="7">Leaf</tissue>
    </source>
</reference>
<dbReference type="OrthoDB" id="1141152at2759"/>
<gene>
    <name evidence="7" type="ORF">D8674_010207</name>
</gene>
<evidence type="ECO:0000313" key="7">
    <source>
        <dbReference type="EMBL" id="KAB2599936.1"/>
    </source>
</evidence>
<comment type="similarity">
    <text evidence="2">Belongs to the plant self-incompatibility (S1) protein family.</text>
</comment>